<sequence length="161" mass="18098">MLIFLNTDCLMSAADAAAHTRGGVPGFEAVLQAWPQLRLVLTSERRHWTTIDRLGAMFSAPLRTRILGTTPIYGALAQSRPGREDEILDWLRQGDADDADWLAVDDRHDEFHAHAHRLIACRWFGPDEAEALHGRLHQRSLQREAVLRLQPAARRPLPLGA</sequence>
<keyword evidence="2" id="KW-1185">Reference proteome</keyword>
<dbReference type="Proteomes" id="UP001041814">
    <property type="component" value="Unassembled WGS sequence"/>
</dbReference>
<reference evidence="1" key="2">
    <citation type="journal article" date="2020" name="Microorganisms">
        <title>Osmotic Adaptation and Compatible Solute Biosynthesis of Phototrophic Bacteria as Revealed from Genome Analyses.</title>
        <authorList>
            <person name="Imhoff J.F."/>
            <person name="Rahn T."/>
            <person name="Kunzel S."/>
            <person name="Keller A."/>
            <person name="Neulinger S.C."/>
        </authorList>
    </citation>
    <scope>NUCLEOTIDE SEQUENCE</scope>
    <source>
        <strain evidence="1">IM 151</strain>
    </source>
</reference>
<organism evidence="1 2">
    <name type="scientific">Rubrivivax gelatinosus</name>
    <name type="common">Rhodocyclus gelatinosus</name>
    <name type="synonym">Rhodopseudomonas gelatinosa</name>
    <dbReference type="NCBI Taxonomy" id="28068"/>
    <lineage>
        <taxon>Bacteria</taxon>
        <taxon>Pseudomonadati</taxon>
        <taxon>Pseudomonadota</taxon>
        <taxon>Betaproteobacteria</taxon>
        <taxon>Burkholderiales</taxon>
        <taxon>Sphaerotilaceae</taxon>
        <taxon>Rubrivivax</taxon>
    </lineage>
</organism>
<reference evidence="1" key="1">
    <citation type="submission" date="2017-08" db="EMBL/GenBank/DDBJ databases">
        <authorList>
            <person name="Imhoff J.F."/>
            <person name="Rahn T."/>
            <person name="Kuenzel S."/>
            <person name="Neulinger S.C."/>
        </authorList>
    </citation>
    <scope>NUCLEOTIDE SEQUENCE</scope>
    <source>
        <strain evidence="1">IM 151</strain>
    </source>
</reference>
<evidence type="ECO:0008006" key="3">
    <source>
        <dbReference type="Google" id="ProtNLM"/>
    </source>
</evidence>
<dbReference type="Pfam" id="PF18143">
    <property type="entry name" value="HAD_SAK_2"/>
    <property type="match status" value="1"/>
</dbReference>
<proteinExistence type="predicted"/>
<dbReference type="EMBL" id="NRRU01000132">
    <property type="protein sequence ID" value="MBK1715560.1"/>
    <property type="molecule type" value="Genomic_DNA"/>
</dbReference>
<name>A0ABS1E3R5_RUBGE</name>
<dbReference type="RefSeq" id="WP_200228467.1">
    <property type="nucleotide sequence ID" value="NZ_NRRT01000021.1"/>
</dbReference>
<evidence type="ECO:0000313" key="2">
    <source>
        <dbReference type="Proteomes" id="UP001041814"/>
    </source>
</evidence>
<comment type="caution">
    <text evidence="1">The sequence shown here is derived from an EMBL/GenBank/DDBJ whole genome shotgun (WGS) entry which is preliminary data.</text>
</comment>
<protein>
    <recommendedName>
        <fullName evidence="3">PIN domain-containing protein</fullName>
    </recommendedName>
</protein>
<evidence type="ECO:0000313" key="1">
    <source>
        <dbReference type="EMBL" id="MBK1715560.1"/>
    </source>
</evidence>
<gene>
    <name evidence="1" type="ORF">CKO43_22670</name>
</gene>
<accession>A0ABS1E3R5</accession>